<feature type="compositionally biased region" description="Basic and acidic residues" evidence="1">
    <location>
        <begin position="36"/>
        <end position="51"/>
    </location>
</feature>
<reference evidence="2" key="1">
    <citation type="journal article" date="2020" name="Stud. Mycol.">
        <title>101 Dothideomycetes genomes: a test case for predicting lifestyles and emergence of pathogens.</title>
        <authorList>
            <person name="Haridas S."/>
            <person name="Albert R."/>
            <person name="Binder M."/>
            <person name="Bloem J."/>
            <person name="Labutti K."/>
            <person name="Salamov A."/>
            <person name="Andreopoulos B."/>
            <person name="Baker S."/>
            <person name="Barry K."/>
            <person name="Bills G."/>
            <person name="Bluhm B."/>
            <person name="Cannon C."/>
            <person name="Castanera R."/>
            <person name="Culley D."/>
            <person name="Daum C."/>
            <person name="Ezra D."/>
            <person name="Gonzalez J."/>
            <person name="Henrissat B."/>
            <person name="Kuo A."/>
            <person name="Liang C."/>
            <person name="Lipzen A."/>
            <person name="Lutzoni F."/>
            <person name="Magnuson J."/>
            <person name="Mondo S."/>
            <person name="Nolan M."/>
            <person name="Ohm R."/>
            <person name="Pangilinan J."/>
            <person name="Park H.-J."/>
            <person name="Ramirez L."/>
            <person name="Alfaro M."/>
            <person name="Sun H."/>
            <person name="Tritt A."/>
            <person name="Yoshinaga Y."/>
            <person name="Zwiers L.-H."/>
            <person name="Turgeon B."/>
            <person name="Goodwin S."/>
            <person name="Spatafora J."/>
            <person name="Crous P."/>
            <person name="Grigoriev I."/>
        </authorList>
    </citation>
    <scope>NUCLEOTIDE SEQUENCE</scope>
    <source>
        <strain evidence="2">CBS 107.79</strain>
    </source>
</reference>
<organism evidence="2 3">
    <name type="scientific">Bimuria novae-zelandiae CBS 107.79</name>
    <dbReference type="NCBI Taxonomy" id="1447943"/>
    <lineage>
        <taxon>Eukaryota</taxon>
        <taxon>Fungi</taxon>
        <taxon>Dikarya</taxon>
        <taxon>Ascomycota</taxon>
        <taxon>Pezizomycotina</taxon>
        <taxon>Dothideomycetes</taxon>
        <taxon>Pleosporomycetidae</taxon>
        <taxon>Pleosporales</taxon>
        <taxon>Massarineae</taxon>
        <taxon>Didymosphaeriaceae</taxon>
        <taxon>Bimuria</taxon>
    </lineage>
</organism>
<feature type="region of interest" description="Disordered" evidence="1">
    <location>
        <begin position="1"/>
        <end position="59"/>
    </location>
</feature>
<dbReference type="AlphaFoldDB" id="A0A6A5VKQ2"/>
<feature type="region of interest" description="Disordered" evidence="1">
    <location>
        <begin position="105"/>
        <end position="159"/>
    </location>
</feature>
<proteinExistence type="predicted"/>
<gene>
    <name evidence="2" type="ORF">BU23DRAFT_565003</name>
</gene>
<sequence>MLAQFSEGIPNRKFASPPQPPSRGTIGLSWTGVARNGKDASRHHGRVRDTGELTVPSSKGLPVAVDAQAGVDKMAYDPLVWVVGMNGHPPSLPSQLPDCSGRVVALRSDDGKTGGNSSCSNDPRSVVRTLPVSDFLHQAPTDTAPADTTNGRRSLQASF</sequence>
<dbReference type="Proteomes" id="UP000800036">
    <property type="component" value="Unassembled WGS sequence"/>
</dbReference>
<evidence type="ECO:0000256" key="1">
    <source>
        <dbReference type="SAM" id="MobiDB-lite"/>
    </source>
</evidence>
<keyword evidence="3" id="KW-1185">Reference proteome</keyword>
<evidence type="ECO:0000313" key="2">
    <source>
        <dbReference type="EMBL" id="KAF1977505.1"/>
    </source>
</evidence>
<dbReference type="EMBL" id="ML976663">
    <property type="protein sequence ID" value="KAF1977505.1"/>
    <property type="molecule type" value="Genomic_DNA"/>
</dbReference>
<feature type="compositionally biased region" description="Low complexity" evidence="1">
    <location>
        <begin position="139"/>
        <end position="149"/>
    </location>
</feature>
<name>A0A6A5VKQ2_9PLEO</name>
<accession>A0A6A5VKQ2</accession>
<evidence type="ECO:0000313" key="3">
    <source>
        <dbReference type="Proteomes" id="UP000800036"/>
    </source>
</evidence>
<protein>
    <submittedName>
        <fullName evidence="2">Uncharacterized protein</fullName>
    </submittedName>
</protein>